<gene>
    <name evidence="2" type="ORF">CWD84_17275</name>
</gene>
<protein>
    <submittedName>
        <fullName evidence="2">FbpB family small basic protein</fullName>
    </submittedName>
</protein>
<dbReference type="InterPro" id="IPR025004">
    <property type="entry name" value="SenN/SenS"/>
</dbReference>
<sequence>MALKKASHVRKKSKKRKKYRKHTLNFELLVEKNKREIMRNEEQMEQIYIKIDEKHAGVRSK</sequence>
<dbReference type="EMBL" id="CP025001">
    <property type="protein sequence ID" value="AUJ78451.1"/>
    <property type="molecule type" value="Genomic_DNA"/>
</dbReference>
<name>A0AAI8HQF8_9BACI</name>
<dbReference type="AlphaFoldDB" id="A0AAI8HQF8"/>
<organism evidence="2 3">
    <name type="scientific">Bacillus siamensis</name>
    <dbReference type="NCBI Taxonomy" id="659243"/>
    <lineage>
        <taxon>Bacteria</taxon>
        <taxon>Bacillati</taxon>
        <taxon>Bacillota</taxon>
        <taxon>Bacilli</taxon>
        <taxon>Bacillales</taxon>
        <taxon>Bacillaceae</taxon>
        <taxon>Bacillus</taxon>
        <taxon>Bacillus amyloliquefaciens group</taxon>
    </lineage>
</organism>
<evidence type="ECO:0000256" key="1">
    <source>
        <dbReference type="SAM" id="MobiDB-lite"/>
    </source>
</evidence>
<dbReference type="Proteomes" id="UP000234366">
    <property type="component" value="Chromosome"/>
</dbReference>
<evidence type="ECO:0000313" key="3">
    <source>
        <dbReference type="Proteomes" id="UP000234366"/>
    </source>
</evidence>
<dbReference type="Pfam" id="PF13040">
    <property type="entry name" value="Fur_reg_FbpB"/>
    <property type="match status" value="1"/>
</dbReference>
<dbReference type="RefSeq" id="WP_060963241.1">
    <property type="nucleotide sequence ID" value="NZ_CP025001.1"/>
</dbReference>
<dbReference type="KEGG" id="bsia:CWD84_17275"/>
<keyword evidence="3" id="KW-1185">Reference proteome</keyword>
<feature type="region of interest" description="Disordered" evidence="1">
    <location>
        <begin position="1"/>
        <end position="20"/>
    </location>
</feature>
<accession>A0AAI8HQF8</accession>
<reference evidence="2 3" key="1">
    <citation type="submission" date="2017-11" db="EMBL/GenBank/DDBJ databases">
        <title>Genome sequence and genome mining of multiple bioactive secondary metabolites from a deep sea-derived Bacillus siamensis SCSIO 05746.</title>
        <authorList>
            <person name="Pan H.-Q."/>
            <person name="Ju J.-H."/>
        </authorList>
    </citation>
    <scope>NUCLEOTIDE SEQUENCE [LARGE SCALE GENOMIC DNA]</scope>
    <source>
        <strain evidence="2 3">SCSIO 05746</strain>
    </source>
</reference>
<evidence type="ECO:0000313" key="2">
    <source>
        <dbReference type="EMBL" id="AUJ78451.1"/>
    </source>
</evidence>
<proteinExistence type="predicted"/>